<evidence type="ECO:0000313" key="6">
    <source>
        <dbReference type="Proteomes" id="UP000198253"/>
    </source>
</evidence>
<dbReference type="GO" id="GO:0003700">
    <property type="term" value="F:DNA-binding transcription factor activity"/>
    <property type="evidence" value="ECO:0007669"/>
    <property type="project" value="InterPro"/>
</dbReference>
<dbReference type="InterPro" id="IPR052158">
    <property type="entry name" value="INH-QAR"/>
</dbReference>
<evidence type="ECO:0000256" key="2">
    <source>
        <dbReference type="ARBA" id="ARBA00023163"/>
    </source>
</evidence>
<keyword evidence="5" id="KW-0238">DNA-binding</keyword>
<keyword evidence="2" id="KW-0804">Transcription</keyword>
<dbReference type="Gene3D" id="3.40.50.880">
    <property type="match status" value="1"/>
</dbReference>
<evidence type="ECO:0000259" key="4">
    <source>
        <dbReference type="PROSITE" id="PS01124"/>
    </source>
</evidence>
<dbReference type="InterPro" id="IPR009057">
    <property type="entry name" value="Homeodomain-like_sf"/>
</dbReference>
<dbReference type="Pfam" id="PF12833">
    <property type="entry name" value="HTH_18"/>
    <property type="match status" value="1"/>
</dbReference>
<dbReference type="Pfam" id="PF01965">
    <property type="entry name" value="DJ-1_PfpI"/>
    <property type="match status" value="1"/>
</dbReference>
<reference evidence="6" key="1">
    <citation type="submission" date="2016-06" db="EMBL/GenBank/DDBJ databases">
        <authorList>
            <person name="Varghese N."/>
            <person name="Submissions Spin"/>
        </authorList>
    </citation>
    <scope>NUCLEOTIDE SEQUENCE [LARGE SCALE GENOMIC DNA]</scope>
    <source>
        <strain evidence="6">DSM 43816</strain>
    </source>
</reference>
<feature type="compositionally biased region" description="Basic and acidic residues" evidence="3">
    <location>
        <begin position="345"/>
        <end position="359"/>
    </location>
</feature>
<feature type="domain" description="HTH araC/xylS-type" evidence="4">
    <location>
        <begin position="231"/>
        <end position="329"/>
    </location>
</feature>
<evidence type="ECO:0000256" key="3">
    <source>
        <dbReference type="SAM" id="MobiDB-lite"/>
    </source>
</evidence>
<dbReference type="EMBL" id="LT607413">
    <property type="protein sequence ID" value="SCF28032.1"/>
    <property type="molecule type" value="Genomic_DNA"/>
</dbReference>
<gene>
    <name evidence="5" type="ORF">GA0070618_4778</name>
</gene>
<dbReference type="InParanoid" id="A0A1C4Z4R2"/>
<feature type="region of interest" description="Disordered" evidence="3">
    <location>
        <begin position="328"/>
        <end position="385"/>
    </location>
</feature>
<evidence type="ECO:0000313" key="5">
    <source>
        <dbReference type="EMBL" id="SCF28032.1"/>
    </source>
</evidence>
<dbReference type="GO" id="GO:0043565">
    <property type="term" value="F:sequence-specific DNA binding"/>
    <property type="evidence" value="ECO:0007669"/>
    <property type="project" value="InterPro"/>
</dbReference>
<dbReference type="RefSeq" id="WP_231931428.1">
    <property type="nucleotide sequence ID" value="NZ_LT607413.1"/>
</dbReference>
<proteinExistence type="predicted"/>
<dbReference type="SUPFAM" id="SSF52317">
    <property type="entry name" value="Class I glutamine amidotransferase-like"/>
    <property type="match status" value="1"/>
</dbReference>
<dbReference type="Proteomes" id="UP000198253">
    <property type="component" value="Chromosome I"/>
</dbReference>
<dbReference type="CDD" id="cd03137">
    <property type="entry name" value="GATase1_AraC_1"/>
    <property type="match status" value="1"/>
</dbReference>
<dbReference type="PANTHER" id="PTHR43130:SF3">
    <property type="entry name" value="HTH-TYPE TRANSCRIPTIONAL REGULATOR RV1931C"/>
    <property type="match status" value="1"/>
</dbReference>
<dbReference type="InterPro" id="IPR018060">
    <property type="entry name" value="HTH_AraC"/>
</dbReference>
<name>A0A1C4Z4R2_MICEC</name>
<feature type="compositionally biased region" description="Low complexity" evidence="3">
    <location>
        <begin position="366"/>
        <end position="379"/>
    </location>
</feature>
<dbReference type="PANTHER" id="PTHR43130">
    <property type="entry name" value="ARAC-FAMILY TRANSCRIPTIONAL REGULATOR"/>
    <property type="match status" value="1"/>
</dbReference>
<dbReference type="SUPFAM" id="SSF46689">
    <property type="entry name" value="Homeodomain-like"/>
    <property type="match status" value="2"/>
</dbReference>
<organism evidence="5 6">
    <name type="scientific">Micromonospora echinospora</name>
    <name type="common">Micromonospora purpurea</name>
    <dbReference type="NCBI Taxonomy" id="1877"/>
    <lineage>
        <taxon>Bacteria</taxon>
        <taxon>Bacillati</taxon>
        <taxon>Actinomycetota</taxon>
        <taxon>Actinomycetes</taxon>
        <taxon>Micromonosporales</taxon>
        <taxon>Micromonosporaceae</taxon>
        <taxon>Micromonospora</taxon>
    </lineage>
</organism>
<dbReference type="AlphaFoldDB" id="A0A1C4Z4R2"/>
<keyword evidence="6" id="KW-1185">Reference proteome</keyword>
<dbReference type="InterPro" id="IPR029062">
    <property type="entry name" value="Class_I_gatase-like"/>
</dbReference>
<keyword evidence="1" id="KW-0805">Transcription regulation</keyword>
<protein>
    <submittedName>
        <fullName evidence="5">Transcriptional regulator GlxA family, contains an amidase domain and an AraC-type DNA-binding HTH domain</fullName>
    </submittedName>
</protein>
<dbReference type="InterPro" id="IPR002818">
    <property type="entry name" value="DJ-1/PfpI"/>
</dbReference>
<dbReference type="SMART" id="SM00342">
    <property type="entry name" value="HTH_ARAC"/>
    <property type="match status" value="1"/>
</dbReference>
<dbReference type="Gene3D" id="1.10.10.60">
    <property type="entry name" value="Homeodomain-like"/>
    <property type="match status" value="1"/>
</dbReference>
<dbReference type="PROSITE" id="PS01124">
    <property type="entry name" value="HTH_ARAC_FAMILY_2"/>
    <property type="match status" value="1"/>
</dbReference>
<evidence type="ECO:0000256" key="1">
    <source>
        <dbReference type="ARBA" id="ARBA00023015"/>
    </source>
</evidence>
<sequence length="385" mass="41117">MSDRGGWVAYGEEMRERVVLVVGYDGAELIDIACVSSSLDFANRIGAKPPYRSVLATPGGHSITCDSGLRLHGQESLERWHAPVDTVLVSGGLGHELAAANPLLVGHVRRLAALARRVASVCTGATVLAEAGLLANRRATSHWMYAEQLASSYPDVLVDPEPIYIRDGDVATSGGVTSALDLTLSFIEEDHGMALARGVALGMVAYLQRPGTQAQMSMFLTRCSSDDLVVRRLTNHIAGHLADDLGAAALARLSGVSERHLSRLFLTYLDATPAQYVRQVRTEAAAHLLTSTTLPLSAVARRCGFGSTESLRQAFLARYAVPPSHFRAERRIPLPRQATPGATRPDADQGSRTSDDDVRNPPIPGPAATAGARPTGRGTRSSRRT</sequence>
<accession>A0A1C4Z4R2</accession>